<keyword evidence="5" id="KW-1185">Reference proteome</keyword>
<evidence type="ECO:0000259" key="3">
    <source>
        <dbReference type="PROSITE" id="PS51186"/>
    </source>
</evidence>
<protein>
    <recommendedName>
        <fullName evidence="3">N-acetyltransferase domain-containing protein</fullName>
    </recommendedName>
</protein>
<evidence type="ECO:0000256" key="2">
    <source>
        <dbReference type="ARBA" id="ARBA00023315"/>
    </source>
</evidence>
<organism evidence="4 5">
    <name type="scientific">Marasmius tenuissimus</name>
    <dbReference type="NCBI Taxonomy" id="585030"/>
    <lineage>
        <taxon>Eukaryota</taxon>
        <taxon>Fungi</taxon>
        <taxon>Dikarya</taxon>
        <taxon>Basidiomycota</taxon>
        <taxon>Agaricomycotina</taxon>
        <taxon>Agaricomycetes</taxon>
        <taxon>Agaricomycetidae</taxon>
        <taxon>Agaricales</taxon>
        <taxon>Marasmiineae</taxon>
        <taxon>Marasmiaceae</taxon>
        <taxon>Marasmius</taxon>
    </lineage>
</organism>
<accession>A0ABR2ZX89</accession>
<proteinExistence type="predicted"/>
<name>A0ABR2ZX89_9AGAR</name>
<dbReference type="PROSITE" id="PS51186">
    <property type="entry name" value="GNAT"/>
    <property type="match status" value="1"/>
</dbReference>
<feature type="domain" description="N-acetyltransferase" evidence="3">
    <location>
        <begin position="9"/>
        <end position="191"/>
    </location>
</feature>
<dbReference type="Gene3D" id="3.40.630.30">
    <property type="match status" value="1"/>
</dbReference>
<keyword evidence="1" id="KW-0808">Transferase</keyword>
<dbReference type="Proteomes" id="UP001437256">
    <property type="component" value="Unassembled WGS sequence"/>
</dbReference>
<evidence type="ECO:0000313" key="4">
    <source>
        <dbReference type="EMBL" id="KAL0065677.1"/>
    </source>
</evidence>
<gene>
    <name evidence="4" type="ORF">AAF712_007318</name>
</gene>
<dbReference type="EMBL" id="JBBXMP010000044">
    <property type="protein sequence ID" value="KAL0065677.1"/>
    <property type="molecule type" value="Genomic_DNA"/>
</dbReference>
<evidence type="ECO:0000256" key="1">
    <source>
        <dbReference type="ARBA" id="ARBA00022679"/>
    </source>
</evidence>
<dbReference type="PANTHER" id="PTHR43420">
    <property type="entry name" value="ACETYLTRANSFERASE"/>
    <property type="match status" value="1"/>
</dbReference>
<reference evidence="4 5" key="1">
    <citation type="submission" date="2024-05" db="EMBL/GenBank/DDBJ databases">
        <title>A draft genome resource for the thread blight pathogen Marasmius tenuissimus strain MS-2.</title>
        <authorList>
            <person name="Yulfo-Soto G.E."/>
            <person name="Baruah I.K."/>
            <person name="Amoako-Attah I."/>
            <person name="Bukari Y."/>
            <person name="Meinhardt L.W."/>
            <person name="Bailey B.A."/>
            <person name="Cohen S.P."/>
        </authorList>
    </citation>
    <scope>NUCLEOTIDE SEQUENCE [LARGE SCALE GENOMIC DNA]</scope>
    <source>
        <strain evidence="4 5">MS-2</strain>
    </source>
</reference>
<sequence>MATYHLRPLPNSPPTPSDVEKYKAFRLLSLRTNPESYSSTYEGESAFTDQQWYERLASKGLKVTIVASTEGEDEWGGMITVLTPQFLDFTGYIPSRLKETRSVDSVYIVVGMWVHPDHRRRGLGARLIEEASQWVRIREVDDRHVKRTLLLEVVSGNADAARLYGKMGFQEVDQAGSASEEDATFMFLEVEKHGLQRAGATMSREE</sequence>
<keyword evidence="2" id="KW-0012">Acyltransferase</keyword>
<dbReference type="InterPro" id="IPR000182">
    <property type="entry name" value="GNAT_dom"/>
</dbReference>
<dbReference type="InterPro" id="IPR016181">
    <property type="entry name" value="Acyl_CoA_acyltransferase"/>
</dbReference>
<dbReference type="CDD" id="cd04301">
    <property type="entry name" value="NAT_SF"/>
    <property type="match status" value="1"/>
</dbReference>
<evidence type="ECO:0000313" key="5">
    <source>
        <dbReference type="Proteomes" id="UP001437256"/>
    </source>
</evidence>
<comment type="caution">
    <text evidence="4">The sequence shown here is derived from an EMBL/GenBank/DDBJ whole genome shotgun (WGS) entry which is preliminary data.</text>
</comment>
<dbReference type="InterPro" id="IPR050680">
    <property type="entry name" value="YpeA/RimI_acetyltransf"/>
</dbReference>
<dbReference type="SUPFAM" id="SSF55729">
    <property type="entry name" value="Acyl-CoA N-acyltransferases (Nat)"/>
    <property type="match status" value="1"/>
</dbReference>
<dbReference type="Pfam" id="PF13508">
    <property type="entry name" value="Acetyltransf_7"/>
    <property type="match status" value="1"/>
</dbReference>
<dbReference type="PANTHER" id="PTHR43420:SF12">
    <property type="entry name" value="N-ACETYLTRANSFERASE DOMAIN-CONTAINING PROTEIN"/>
    <property type="match status" value="1"/>
</dbReference>